<keyword evidence="2" id="KW-1185">Reference proteome</keyword>
<evidence type="ECO:0000313" key="2">
    <source>
        <dbReference type="Proteomes" id="UP001151760"/>
    </source>
</evidence>
<sequence length="301" mass="33690">MPTTRQGLSFAAIEQLIAQCVADVIAAYEANQNSGTKTNDGFSGSAGGVEHTTCELALLCPGMVTLEEKKIQRYIWGLTDDVQGNVIASTPTKIQEAICMAHNLMDQVQKNKRREVVRAYAARSSDKKRYVGTPQLYDKFKLHHHHSPCPVQCGNCKKVVHRARDYWTPTSVTCYEYGVKGPTRKYCPSLKNQNGAKEAFHDPNVVKGENVKMVEHRDDSTTLEGCISSLCSSLAQKRKWAIGRHVIVMTQQHFEDCISSLCSSLAQKRKWAIGRHVIVMTQQHFEDCISSLCSSLVKKWK</sequence>
<name>A0ABQ5GBP5_9ASTR</name>
<gene>
    <name evidence="1" type="ORF">Tco_1032352</name>
</gene>
<accession>A0ABQ5GBP5</accession>
<proteinExistence type="predicted"/>
<protein>
    <submittedName>
        <fullName evidence="1">Uncharacterized protein</fullName>
    </submittedName>
</protein>
<reference evidence="1" key="2">
    <citation type="submission" date="2022-01" db="EMBL/GenBank/DDBJ databases">
        <authorList>
            <person name="Yamashiro T."/>
            <person name="Shiraishi A."/>
            <person name="Satake H."/>
            <person name="Nakayama K."/>
        </authorList>
    </citation>
    <scope>NUCLEOTIDE SEQUENCE</scope>
</reference>
<organism evidence="1 2">
    <name type="scientific">Tanacetum coccineum</name>
    <dbReference type="NCBI Taxonomy" id="301880"/>
    <lineage>
        <taxon>Eukaryota</taxon>
        <taxon>Viridiplantae</taxon>
        <taxon>Streptophyta</taxon>
        <taxon>Embryophyta</taxon>
        <taxon>Tracheophyta</taxon>
        <taxon>Spermatophyta</taxon>
        <taxon>Magnoliopsida</taxon>
        <taxon>eudicotyledons</taxon>
        <taxon>Gunneridae</taxon>
        <taxon>Pentapetalae</taxon>
        <taxon>asterids</taxon>
        <taxon>campanulids</taxon>
        <taxon>Asterales</taxon>
        <taxon>Asteraceae</taxon>
        <taxon>Asteroideae</taxon>
        <taxon>Anthemideae</taxon>
        <taxon>Anthemidinae</taxon>
        <taxon>Tanacetum</taxon>
    </lineage>
</organism>
<comment type="caution">
    <text evidence="1">The sequence shown here is derived from an EMBL/GenBank/DDBJ whole genome shotgun (WGS) entry which is preliminary data.</text>
</comment>
<evidence type="ECO:0000313" key="1">
    <source>
        <dbReference type="EMBL" id="GJT73066.1"/>
    </source>
</evidence>
<reference evidence="1" key="1">
    <citation type="journal article" date="2022" name="Int. J. Mol. Sci.">
        <title>Draft Genome of Tanacetum Coccineum: Genomic Comparison of Closely Related Tanacetum-Family Plants.</title>
        <authorList>
            <person name="Yamashiro T."/>
            <person name="Shiraishi A."/>
            <person name="Nakayama K."/>
            <person name="Satake H."/>
        </authorList>
    </citation>
    <scope>NUCLEOTIDE SEQUENCE</scope>
</reference>
<dbReference type="EMBL" id="BQNB010018318">
    <property type="protein sequence ID" value="GJT73066.1"/>
    <property type="molecule type" value="Genomic_DNA"/>
</dbReference>
<dbReference type="Proteomes" id="UP001151760">
    <property type="component" value="Unassembled WGS sequence"/>
</dbReference>